<evidence type="ECO:0000313" key="2">
    <source>
        <dbReference type="Proteomes" id="UP000322981"/>
    </source>
</evidence>
<name>A0A5M8FG83_9GAMM</name>
<dbReference type="EMBL" id="VWXX01000029">
    <property type="protein sequence ID" value="KAA6183719.1"/>
    <property type="molecule type" value="Genomic_DNA"/>
</dbReference>
<dbReference type="Proteomes" id="UP000322981">
    <property type="component" value="Unassembled WGS sequence"/>
</dbReference>
<sequence>MAATIHQKLASIVEEIDRKGFAELTRLTVLKKWFDRPGRLIAFALWIAEQAAAEDVPASDPAAALLADARALLADVQARGALTPMAMRALHGRLKAFQDEHTNLRWDSVRVVKSKALLLIEEALTICLWHPHDGRLGYKLAAYYCEYYGSGYGSNLNGPSRARVQAIAELVAQRQVDEVAFAQ</sequence>
<comment type="caution">
    <text evidence="1">The sequence shown here is derived from an EMBL/GenBank/DDBJ whole genome shotgun (WGS) entry which is preliminary data.</text>
</comment>
<dbReference type="RefSeq" id="WP_150094196.1">
    <property type="nucleotide sequence ID" value="NZ_VWXX01000029.1"/>
</dbReference>
<organism evidence="1 2">
    <name type="scientific">Thiohalocapsa marina</name>
    <dbReference type="NCBI Taxonomy" id="424902"/>
    <lineage>
        <taxon>Bacteria</taxon>
        <taxon>Pseudomonadati</taxon>
        <taxon>Pseudomonadota</taxon>
        <taxon>Gammaproteobacteria</taxon>
        <taxon>Chromatiales</taxon>
        <taxon>Chromatiaceae</taxon>
        <taxon>Thiohalocapsa</taxon>
    </lineage>
</organism>
<protein>
    <submittedName>
        <fullName evidence="1">Uncharacterized protein</fullName>
    </submittedName>
</protein>
<keyword evidence="2" id="KW-1185">Reference proteome</keyword>
<gene>
    <name evidence="1" type="ORF">F2Q65_14865</name>
</gene>
<dbReference type="OrthoDB" id="5768293at2"/>
<evidence type="ECO:0000313" key="1">
    <source>
        <dbReference type="EMBL" id="KAA6183719.1"/>
    </source>
</evidence>
<proteinExistence type="predicted"/>
<dbReference type="AlphaFoldDB" id="A0A5M8FG83"/>
<reference evidence="1 2" key="1">
    <citation type="submission" date="2019-09" db="EMBL/GenBank/DDBJ databases">
        <title>Whole-genome sequence of the purple sulfur bacterium Thiohalocapsa marina DSM 19078.</title>
        <authorList>
            <person name="Kyndt J.A."/>
            <person name="Meyer T.E."/>
        </authorList>
    </citation>
    <scope>NUCLEOTIDE SEQUENCE [LARGE SCALE GENOMIC DNA]</scope>
    <source>
        <strain evidence="1 2">DSM 19078</strain>
    </source>
</reference>
<accession>A0A5M8FG83</accession>